<proteinExistence type="predicted"/>
<sequence length="63" mass="7077">MRSIASSIESLNLSSPKPQGLVYFLGDRLSDSRVRAESDSMAARYHLAIRDSCRSPSRNIMFE</sequence>
<dbReference type="Proteomes" id="UP001295794">
    <property type="component" value="Unassembled WGS sequence"/>
</dbReference>
<evidence type="ECO:0000313" key="1">
    <source>
        <dbReference type="EMBL" id="CAK5274556.1"/>
    </source>
</evidence>
<accession>A0AAD2K246</accession>
<gene>
    <name evidence="1" type="ORF">MYCIT1_LOCUS21800</name>
</gene>
<reference evidence="1" key="1">
    <citation type="submission" date="2023-11" db="EMBL/GenBank/DDBJ databases">
        <authorList>
            <person name="De Vega J J."/>
            <person name="De Vega J J."/>
        </authorList>
    </citation>
    <scope>NUCLEOTIDE SEQUENCE</scope>
</reference>
<comment type="caution">
    <text evidence="1">The sequence shown here is derived from an EMBL/GenBank/DDBJ whole genome shotgun (WGS) entry which is preliminary data.</text>
</comment>
<protein>
    <submittedName>
        <fullName evidence="1">Uncharacterized protein</fullName>
    </submittedName>
</protein>
<organism evidence="1 2">
    <name type="scientific">Mycena citricolor</name>
    <dbReference type="NCBI Taxonomy" id="2018698"/>
    <lineage>
        <taxon>Eukaryota</taxon>
        <taxon>Fungi</taxon>
        <taxon>Dikarya</taxon>
        <taxon>Basidiomycota</taxon>
        <taxon>Agaricomycotina</taxon>
        <taxon>Agaricomycetes</taxon>
        <taxon>Agaricomycetidae</taxon>
        <taxon>Agaricales</taxon>
        <taxon>Marasmiineae</taxon>
        <taxon>Mycenaceae</taxon>
        <taxon>Mycena</taxon>
    </lineage>
</organism>
<name>A0AAD2K246_9AGAR</name>
<keyword evidence="2" id="KW-1185">Reference proteome</keyword>
<evidence type="ECO:0000313" key="2">
    <source>
        <dbReference type="Proteomes" id="UP001295794"/>
    </source>
</evidence>
<dbReference type="EMBL" id="CAVNYO010000403">
    <property type="protein sequence ID" value="CAK5274556.1"/>
    <property type="molecule type" value="Genomic_DNA"/>
</dbReference>
<dbReference type="AlphaFoldDB" id="A0AAD2K246"/>